<protein>
    <recommendedName>
        <fullName evidence="10">Chitin-binding type-2 domain-containing protein</fullName>
    </recommendedName>
</protein>
<dbReference type="Pfam" id="PF08205">
    <property type="entry name" value="C2-set_2"/>
    <property type="match status" value="2"/>
</dbReference>
<evidence type="ECO:0000256" key="9">
    <source>
        <dbReference type="SAM" id="Phobius"/>
    </source>
</evidence>
<dbReference type="InterPro" id="IPR051427">
    <property type="entry name" value="Nectin/Nectin-like"/>
</dbReference>
<dbReference type="SUPFAM" id="SSF57625">
    <property type="entry name" value="Invertebrate chitin-binding proteins"/>
    <property type="match status" value="1"/>
</dbReference>
<accession>A0ABY7G0T0</accession>
<keyword evidence="5 9" id="KW-0472">Membrane</keyword>
<keyword evidence="6" id="KW-1015">Disulfide bond</keyword>
<evidence type="ECO:0000256" key="3">
    <source>
        <dbReference type="ARBA" id="ARBA00022737"/>
    </source>
</evidence>
<keyword evidence="9" id="KW-1133">Transmembrane helix</keyword>
<dbReference type="Proteomes" id="UP001164746">
    <property type="component" value="Chromosome 15"/>
</dbReference>
<name>A0ABY7G0T0_MYAAR</name>
<dbReference type="Pfam" id="PF01607">
    <property type="entry name" value="CBM_14"/>
    <property type="match status" value="1"/>
</dbReference>
<dbReference type="InterPro" id="IPR036508">
    <property type="entry name" value="Chitin-bd_dom_sf"/>
</dbReference>
<comment type="subcellular location">
    <subcellularLocation>
        <location evidence="1">Membrane</location>
    </subcellularLocation>
</comment>
<gene>
    <name evidence="11" type="ORF">MAR_013764</name>
</gene>
<organism evidence="11 12">
    <name type="scientific">Mya arenaria</name>
    <name type="common">Soft-shell clam</name>
    <dbReference type="NCBI Taxonomy" id="6604"/>
    <lineage>
        <taxon>Eukaryota</taxon>
        <taxon>Metazoa</taxon>
        <taxon>Spiralia</taxon>
        <taxon>Lophotrochozoa</taxon>
        <taxon>Mollusca</taxon>
        <taxon>Bivalvia</taxon>
        <taxon>Autobranchia</taxon>
        <taxon>Heteroconchia</taxon>
        <taxon>Euheterodonta</taxon>
        <taxon>Imparidentia</taxon>
        <taxon>Neoheterodontei</taxon>
        <taxon>Myida</taxon>
        <taxon>Myoidea</taxon>
        <taxon>Myidae</taxon>
        <taxon>Mya</taxon>
    </lineage>
</organism>
<evidence type="ECO:0000256" key="5">
    <source>
        <dbReference type="ARBA" id="ARBA00023136"/>
    </source>
</evidence>
<feature type="compositionally biased region" description="Basic and acidic residues" evidence="8">
    <location>
        <begin position="1"/>
        <end position="12"/>
    </location>
</feature>
<dbReference type="EMBL" id="CP111026">
    <property type="protein sequence ID" value="WAR28060.1"/>
    <property type="molecule type" value="Genomic_DNA"/>
</dbReference>
<keyword evidence="7" id="KW-0325">Glycoprotein</keyword>
<evidence type="ECO:0000256" key="1">
    <source>
        <dbReference type="ARBA" id="ARBA00004370"/>
    </source>
</evidence>
<dbReference type="PANTHER" id="PTHR23277">
    <property type="entry name" value="NECTIN-RELATED"/>
    <property type="match status" value="1"/>
</dbReference>
<reference evidence="11" key="1">
    <citation type="submission" date="2022-11" db="EMBL/GenBank/DDBJ databases">
        <title>Centuries of genome instability and evolution in soft-shell clam transmissible cancer (bioRxiv).</title>
        <authorList>
            <person name="Hart S.F.M."/>
            <person name="Yonemitsu M.A."/>
            <person name="Giersch R.M."/>
            <person name="Beal B.F."/>
            <person name="Arriagada G."/>
            <person name="Davis B.W."/>
            <person name="Ostrander E.A."/>
            <person name="Goff S.P."/>
            <person name="Metzger M.J."/>
        </authorList>
    </citation>
    <scope>NUCLEOTIDE SEQUENCE</scope>
    <source>
        <strain evidence="11">MELC-2E11</strain>
        <tissue evidence="11">Siphon/mantle</tissue>
    </source>
</reference>
<dbReference type="PANTHER" id="PTHR23277:SF108">
    <property type="entry name" value="FASCICLIN-3"/>
    <property type="match status" value="1"/>
</dbReference>
<feature type="transmembrane region" description="Helical" evidence="9">
    <location>
        <begin position="267"/>
        <end position="289"/>
    </location>
</feature>
<evidence type="ECO:0000256" key="8">
    <source>
        <dbReference type="SAM" id="MobiDB-lite"/>
    </source>
</evidence>
<dbReference type="InterPro" id="IPR013162">
    <property type="entry name" value="CD80_C2-set"/>
</dbReference>
<feature type="compositionally biased region" description="Low complexity" evidence="8">
    <location>
        <begin position="229"/>
        <end position="241"/>
    </location>
</feature>
<keyword evidence="9" id="KW-0812">Transmembrane</keyword>
<dbReference type="InterPro" id="IPR013783">
    <property type="entry name" value="Ig-like_fold"/>
</dbReference>
<feature type="domain" description="Chitin-binding type-2" evidence="10">
    <location>
        <begin position="637"/>
        <end position="694"/>
    </location>
</feature>
<sequence length="703" mass="77865">MSGKTNFRDRANSEQPSTRWHRSDILGARTFSLPEGHSDDDPDKVRHKTRRSASDKVVRPGRNGLHAREYNAIYKDNAAHIVSKKLPSQRLDDVNEDSEFSDIRHSHARYPHHGVQNSYDMDYNLVQNGKHSGDINISDGTMFHTDASMIHPVGNGIHGKSDEIYNHDLSSMQHSHPDTFAHRHSNHSLSDAEGQSRGKHHKTSGTKRPHSKSRKFSSNHDNGRRKSSKSSTTSSRSNSRASIDDDFRYIDKGQKSAPPPRCTKKRLTLVIGGVVLVVVVMLIAAAVVITQYTRNNEAATMPVLEIPDNLVEDQEPETPVKCSAHLGYPPGELQWFIKGRGVSNFLPVAGFTVENSGECGQIVTTSLYYTPTREANGSLLKCAVVGHTSKQSTELVAVQEIKMLPSLAMTSVIAYLNEGVTLLKCRLNYLGHTHWRNITVSKQLQDGDSYKILTVTRGGDTVVHESPMSGRVFTNVDDVRPYEAEVSMWIYVLTCGDKGTYTCSTDPELGIPVSAGTLQIYTKPEAPILSIPSAIVEGVGLSHPFTCSANVGHPVGNITILIKRPGETYFRDADFTVTSEREDRNCSTYIQRSFKIVPRLEDNGMQVRCEVGNLATLPLGYSLTTSATVHVVPVDPSRPCAPDKNGVYFPHPVLCNKFIWCVQGQEIIQHCPLGTLYINGGQCTFEPQRSMCYTDLNQAKWNT</sequence>
<evidence type="ECO:0000259" key="10">
    <source>
        <dbReference type="PROSITE" id="PS50940"/>
    </source>
</evidence>
<evidence type="ECO:0000256" key="7">
    <source>
        <dbReference type="ARBA" id="ARBA00023180"/>
    </source>
</evidence>
<feature type="region of interest" description="Disordered" evidence="8">
    <location>
        <begin position="170"/>
        <end position="262"/>
    </location>
</feature>
<dbReference type="PROSITE" id="PS50940">
    <property type="entry name" value="CHIT_BIND_II"/>
    <property type="match status" value="1"/>
</dbReference>
<dbReference type="Gene3D" id="2.170.140.10">
    <property type="entry name" value="Chitin binding domain"/>
    <property type="match status" value="1"/>
</dbReference>
<proteinExistence type="predicted"/>
<feature type="compositionally biased region" description="Basic residues" evidence="8">
    <location>
        <begin position="197"/>
        <end position="228"/>
    </location>
</feature>
<evidence type="ECO:0000313" key="11">
    <source>
        <dbReference type="EMBL" id="WAR28060.1"/>
    </source>
</evidence>
<feature type="compositionally biased region" description="Basic and acidic residues" evidence="8">
    <location>
        <begin position="242"/>
        <end position="254"/>
    </location>
</feature>
<dbReference type="Gene3D" id="2.60.40.10">
    <property type="entry name" value="Immunoglobulins"/>
    <property type="match status" value="2"/>
</dbReference>
<keyword evidence="2" id="KW-0732">Signal</keyword>
<keyword evidence="3" id="KW-0677">Repeat</keyword>
<keyword evidence="12" id="KW-1185">Reference proteome</keyword>
<feature type="region of interest" description="Disordered" evidence="8">
    <location>
        <begin position="1"/>
        <end position="58"/>
    </location>
</feature>
<evidence type="ECO:0000256" key="6">
    <source>
        <dbReference type="ARBA" id="ARBA00023157"/>
    </source>
</evidence>
<dbReference type="InterPro" id="IPR002557">
    <property type="entry name" value="Chitin-bd_dom"/>
</dbReference>
<evidence type="ECO:0000256" key="2">
    <source>
        <dbReference type="ARBA" id="ARBA00022729"/>
    </source>
</evidence>
<keyword evidence="4" id="KW-0130">Cell adhesion</keyword>
<evidence type="ECO:0000256" key="4">
    <source>
        <dbReference type="ARBA" id="ARBA00022889"/>
    </source>
</evidence>
<evidence type="ECO:0000313" key="12">
    <source>
        <dbReference type="Proteomes" id="UP001164746"/>
    </source>
</evidence>